<name>A0A6J4KSB6_9CHLR</name>
<reference evidence="1" key="1">
    <citation type="submission" date="2020-02" db="EMBL/GenBank/DDBJ databases">
        <authorList>
            <person name="Meier V. D."/>
        </authorList>
    </citation>
    <scope>NUCLEOTIDE SEQUENCE</scope>
    <source>
        <strain evidence="1">AVDCRST_MAG93</strain>
    </source>
</reference>
<organism evidence="1">
    <name type="scientific">uncultured Chloroflexia bacterium</name>
    <dbReference type="NCBI Taxonomy" id="1672391"/>
    <lineage>
        <taxon>Bacteria</taxon>
        <taxon>Bacillati</taxon>
        <taxon>Chloroflexota</taxon>
        <taxon>Chloroflexia</taxon>
        <taxon>environmental samples</taxon>
    </lineage>
</organism>
<sequence length="48" mass="5429">MIVYLLLLVGEKAVHIDEFDRLRLATGFFGCDHRFGLLPHLCLTGITL</sequence>
<gene>
    <name evidence="1" type="ORF">AVDCRST_MAG93-5410</name>
</gene>
<evidence type="ECO:0000313" key="1">
    <source>
        <dbReference type="EMBL" id="CAA9314024.1"/>
    </source>
</evidence>
<proteinExistence type="predicted"/>
<accession>A0A6J4KSB6</accession>
<dbReference type="AlphaFoldDB" id="A0A6J4KSB6"/>
<dbReference type="EMBL" id="CADCTR010001822">
    <property type="protein sequence ID" value="CAA9314024.1"/>
    <property type="molecule type" value="Genomic_DNA"/>
</dbReference>
<protein>
    <submittedName>
        <fullName evidence="1">Uncharacterized protein</fullName>
    </submittedName>
</protein>